<feature type="transmembrane region" description="Helical" evidence="1">
    <location>
        <begin position="230"/>
        <end position="256"/>
    </location>
</feature>
<dbReference type="Proteomes" id="UP000471120">
    <property type="component" value="Unassembled WGS sequence"/>
</dbReference>
<feature type="transmembrane region" description="Helical" evidence="1">
    <location>
        <begin position="337"/>
        <end position="358"/>
    </location>
</feature>
<organism evidence="2 3">
    <name type="scientific">Rhodococcus rhodnii</name>
    <dbReference type="NCBI Taxonomy" id="38312"/>
    <lineage>
        <taxon>Bacteria</taxon>
        <taxon>Bacillati</taxon>
        <taxon>Actinomycetota</taxon>
        <taxon>Actinomycetes</taxon>
        <taxon>Mycobacteriales</taxon>
        <taxon>Nocardiaceae</taxon>
        <taxon>Rhodococcus</taxon>
    </lineage>
</organism>
<feature type="transmembrane region" description="Helical" evidence="1">
    <location>
        <begin position="35"/>
        <end position="57"/>
    </location>
</feature>
<dbReference type="AlphaFoldDB" id="A0A6P2CA77"/>
<evidence type="ECO:0000313" key="3">
    <source>
        <dbReference type="Proteomes" id="UP000471120"/>
    </source>
</evidence>
<accession>A0A6P2CA77</accession>
<feature type="transmembrane region" description="Helical" evidence="1">
    <location>
        <begin position="155"/>
        <end position="172"/>
    </location>
</feature>
<name>A0A6P2CA77_9NOCA</name>
<keyword evidence="1" id="KW-1133">Transmembrane helix</keyword>
<gene>
    <name evidence="2" type="ORF">DW322_01965</name>
</gene>
<evidence type="ECO:0000313" key="2">
    <source>
        <dbReference type="EMBL" id="TXG89232.1"/>
    </source>
</evidence>
<comment type="caution">
    <text evidence="2">The sequence shown here is derived from an EMBL/GenBank/DDBJ whole genome shotgun (WGS) entry which is preliminary data.</text>
</comment>
<feature type="transmembrane region" description="Helical" evidence="1">
    <location>
        <begin position="471"/>
        <end position="495"/>
    </location>
</feature>
<keyword evidence="1" id="KW-0472">Membrane</keyword>
<protein>
    <submittedName>
        <fullName evidence="2">ABC transporter permease</fullName>
    </submittedName>
</protein>
<feature type="transmembrane region" description="Helical" evidence="1">
    <location>
        <begin position="304"/>
        <end position="325"/>
    </location>
</feature>
<sequence>MIVRSDAVPSAARGSGRVRGSAVLAGLRVWVPSPILLAVPVVCLVSLASVVLLVASGPATWERVLAHQNMWIVAVGPGFVGAVAAYIAVTERRAGPAVNVRSVAPWRRTLAGSCVLGWWMLVFCSTHVGTAFLAYAVIGERTAGLGEAFRDTATLAWVCVLGGTAFVVLVRLVGEATGFGGALVATLLLVVAGATTAETRLWPFVPSAWQIRPTLSLIGTHANGEALNGVVISGSVVAVALSLISGTALVLARAGVSARSDSRMRRMPSGGRVVETSLGAAASGGPTARPRRGSLGILDRMPAAALRGSGLLVLTALAIVTVGWLRRYLEPGETATVFALLVLPLGCSVLPLIAVSRWRRGARGIAIRPVSVRKHARRLIAAESLVLTSAVAGSVFVIGPGFVVGLRIGVVFVVFGMMLLAFGTFLTSSVGLLPTLLVAVAGTIAGVLVGGNDGLRSAFGMYVPWAWAGNLDTGALIVTIPVALTAAAVFTALSVRSLASSTSAMK</sequence>
<feature type="transmembrane region" description="Helical" evidence="1">
    <location>
        <begin position="379"/>
        <end position="398"/>
    </location>
</feature>
<feature type="transmembrane region" description="Helical" evidence="1">
    <location>
        <begin position="69"/>
        <end position="89"/>
    </location>
</feature>
<dbReference type="EMBL" id="QRCM01000001">
    <property type="protein sequence ID" value="TXG89232.1"/>
    <property type="molecule type" value="Genomic_DNA"/>
</dbReference>
<feature type="transmembrane region" description="Helical" evidence="1">
    <location>
        <begin position="179"/>
        <end position="197"/>
    </location>
</feature>
<proteinExistence type="predicted"/>
<keyword evidence="1" id="KW-0812">Transmembrane</keyword>
<reference evidence="2 3" key="1">
    <citation type="submission" date="2018-07" db="EMBL/GenBank/DDBJ databases">
        <title>Genome sequence of Rhodococcus rhodnii ATCC 35071 from Rhodnius prolixus.</title>
        <authorList>
            <person name="Patel V."/>
            <person name="Vogel K.J."/>
        </authorList>
    </citation>
    <scope>NUCLEOTIDE SEQUENCE [LARGE SCALE GENOMIC DNA]</scope>
    <source>
        <strain evidence="2 3">ATCC 35071</strain>
    </source>
</reference>
<evidence type="ECO:0000256" key="1">
    <source>
        <dbReference type="SAM" id="Phobius"/>
    </source>
</evidence>
<feature type="transmembrane region" description="Helical" evidence="1">
    <location>
        <begin position="110"/>
        <end position="135"/>
    </location>
</feature>
<feature type="transmembrane region" description="Helical" evidence="1">
    <location>
        <begin position="404"/>
        <end position="425"/>
    </location>
</feature>
<feature type="transmembrane region" description="Helical" evidence="1">
    <location>
        <begin position="432"/>
        <end position="451"/>
    </location>
</feature>